<dbReference type="Gene3D" id="2.40.160.10">
    <property type="entry name" value="Porin"/>
    <property type="match status" value="1"/>
</dbReference>
<name>A0A0S4RE83_CAMHY</name>
<dbReference type="RefSeq" id="WP_059429062.1">
    <property type="nucleotide sequence ID" value="NZ_FAVB01000001.1"/>
</dbReference>
<keyword evidence="1" id="KW-0732">Signal</keyword>
<feature type="chain" id="PRO_5009799745" description="Major outer membrane protein" evidence="1">
    <location>
        <begin position="22"/>
        <end position="391"/>
    </location>
</feature>
<dbReference type="NCBIfam" id="NF033922">
    <property type="entry name" value="opr_porin_1"/>
    <property type="match status" value="1"/>
</dbReference>
<evidence type="ECO:0000256" key="1">
    <source>
        <dbReference type="SAM" id="SignalP"/>
    </source>
</evidence>
<proteinExistence type="predicted"/>
<gene>
    <name evidence="2" type="ORF">ERS686654_00417</name>
</gene>
<dbReference type="InterPro" id="IPR023614">
    <property type="entry name" value="Porin_dom_sf"/>
</dbReference>
<reference evidence="2 3" key="1">
    <citation type="submission" date="2015-11" db="EMBL/GenBank/DDBJ databases">
        <authorList>
            <consortium name="Pathogen Informatics"/>
        </authorList>
    </citation>
    <scope>NUCLEOTIDE SEQUENCE [LARGE SCALE GENOMIC DNA]</scope>
    <source>
        <strain evidence="2 3">006A-0059</strain>
    </source>
</reference>
<protein>
    <recommendedName>
        <fullName evidence="4">Major outer membrane protein</fullName>
    </recommendedName>
</protein>
<feature type="signal peptide" evidence="1">
    <location>
        <begin position="1"/>
        <end position="21"/>
    </location>
</feature>
<sequence>MKNLKSLSAVLVLSLCSDISANSLAEALSGGKASGEVAATYEMRKQDKELSLWNNYYSNTNYAVGSVALKYETLEWKNITSTIKFRGYKTLFEGGDDEMHYTGYGDSAERFYKNGKNRNVDFEEIFLKYNINSFSVIAGRQFISTDWINKTHDAIRVGASFGDTTLDAIYSYKHGRVYARDYRPLVETNDNDGVYKADLTHKINEYISASVYDFTAPNIRDIYGAKINLKFAESSLRVHYAFNKDKKDSSKDSSLIDIMLSTTYNGFTPYIGFVGIDSDARFNYMAGEIVIPFEEGDQMYLKGAKTYYAGLNKSFGDFSVGVLYGITTYDESNDLSRKAGNFRKDEFNLWLGYLITKNLNANLGYAMTNEDKDDLATTDLQQVNLTFTYKF</sequence>
<accession>A0A0S4RE83</accession>
<organism evidence="2 3">
    <name type="scientific">Campylobacter hyointestinalis subsp. hyointestinalis</name>
    <dbReference type="NCBI Taxonomy" id="91352"/>
    <lineage>
        <taxon>Bacteria</taxon>
        <taxon>Pseudomonadati</taxon>
        <taxon>Campylobacterota</taxon>
        <taxon>Epsilonproteobacteria</taxon>
        <taxon>Campylobacterales</taxon>
        <taxon>Campylobacteraceae</taxon>
        <taxon>Campylobacter</taxon>
    </lineage>
</organism>
<dbReference type="SUPFAM" id="SSF56935">
    <property type="entry name" value="Porins"/>
    <property type="match status" value="1"/>
</dbReference>
<evidence type="ECO:0000313" key="2">
    <source>
        <dbReference type="EMBL" id="CUU72344.1"/>
    </source>
</evidence>
<evidence type="ECO:0008006" key="4">
    <source>
        <dbReference type="Google" id="ProtNLM"/>
    </source>
</evidence>
<dbReference type="EMBL" id="FAVB01000001">
    <property type="protein sequence ID" value="CUU72344.1"/>
    <property type="molecule type" value="Genomic_DNA"/>
</dbReference>
<dbReference type="AlphaFoldDB" id="A0A0S4RE83"/>
<keyword evidence="3" id="KW-1185">Reference proteome</keyword>
<dbReference type="NCBIfam" id="NF033923">
    <property type="entry name" value="opr_proin_2"/>
    <property type="match status" value="1"/>
</dbReference>
<comment type="caution">
    <text evidence="2">The sequence shown here is derived from an EMBL/GenBank/DDBJ whole genome shotgun (WGS) entry which is preliminary data.</text>
</comment>
<evidence type="ECO:0000313" key="3">
    <source>
        <dbReference type="Proteomes" id="UP000052237"/>
    </source>
</evidence>
<dbReference type="Proteomes" id="UP000052237">
    <property type="component" value="Unassembled WGS sequence"/>
</dbReference>